<dbReference type="PANTHER" id="PTHR23132">
    <property type="entry name" value="D-ALANINE--D-ALANINE LIGASE"/>
    <property type="match status" value="1"/>
</dbReference>
<dbReference type="Gene3D" id="3.40.50.20">
    <property type="match status" value="1"/>
</dbReference>
<dbReference type="InterPro" id="IPR000291">
    <property type="entry name" value="D-Ala_lig_Van_CS"/>
</dbReference>
<evidence type="ECO:0000313" key="20">
    <source>
        <dbReference type="EMBL" id="AFC86250.1"/>
    </source>
</evidence>
<gene>
    <name evidence="15" type="primary">ddl</name>
    <name evidence="20" type="ordered locus">Fraau_1847</name>
</gene>
<keyword evidence="5 15" id="KW-0436">Ligase</keyword>
<dbReference type="STRING" id="767434.Fraau_1847"/>
<dbReference type="EMBL" id="CP003350">
    <property type="protein sequence ID" value="AFC86250.1"/>
    <property type="molecule type" value="Genomic_DNA"/>
</dbReference>
<keyword evidence="11 15" id="KW-0573">Peptidoglycan synthesis</keyword>
<name>H8L038_FRAAD</name>
<dbReference type="InterPro" id="IPR005905">
    <property type="entry name" value="D_ala_D_ala"/>
</dbReference>
<dbReference type="EC" id="6.3.2.4" evidence="15"/>
<evidence type="ECO:0000256" key="17">
    <source>
        <dbReference type="PIRSR" id="PIRSR039102-3"/>
    </source>
</evidence>
<evidence type="ECO:0000259" key="19">
    <source>
        <dbReference type="PROSITE" id="PS50975"/>
    </source>
</evidence>
<dbReference type="InterPro" id="IPR011127">
    <property type="entry name" value="Dala_Dala_lig_N"/>
</dbReference>
<dbReference type="Gene3D" id="3.30.470.20">
    <property type="entry name" value="ATP-grasp fold, B domain"/>
    <property type="match status" value="1"/>
</dbReference>
<keyword evidence="7 18" id="KW-0547">Nucleotide-binding</keyword>
<comment type="cofactor">
    <cofactor evidence="17">
        <name>Mg(2+)</name>
        <dbReference type="ChEBI" id="CHEBI:18420"/>
    </cofactor>
    <cofactor evidence="17">
        <name>Mn(2+)</name>
        <dbReference type="ChEBI" id="CHEBI:29035"/>
    </cofactor>
    <text evidence="17">Binds 2 magnesium or manganese ions per subunit.</text>
</comment>
<evidence type="ECO:0000256" key="4">
    <source>
        <dbReference type="ARBA" id="ARBA00010871"/>
    </source>
</evidence>
<dbReference type="PIRSF" id="PIRSF039102">
    <property type="entry name" value="Ddl/VanB"/>
    <property type="match status" value="1"/>
</dbReference>
<dbReference type="SUPFAM" id="SSF52440">
    <property type="entry name" value="PreATP-grasp domain"/>
    <property type="match status" value="1"/>
</dbReference>
<feature type="binding site" evidence="17">
    <location>
        <position position="308"/>
    </location>
    <ligand>
        <name>Mg(2+)</name>
        <dbReference type="ChEBI" id="CHEBI:18420"/>
        <label>1</label>
    </ligand>
</feature>
<evidence type="ECO:0000256" key="8">
    <source>
        <dbReference type="ARBA" id="ARBA00022840"/>
    </source>
</evidence>
<comment type="subcellular location">
    <subcellularLocation>
        <location evidence="15">Cytoplasm</location>
    </subcellularLocation>
</comment>
<evidence type="ECO:0000256" key="12">
    <source>
        <dbReference type="ARBA" id="ARBA00023211"/>
    </source>
</evidence>
<keyword evidence="8 18" id="KW-0067">ATP-binding</keyword>
<feature type="binding site" evidence="17">
    <location>
        <position position="323"/>
    </location>
    <ligand>
        <name>Mg(2+)</name>
        <dbReference type="ChEBI" id="CHEBI:18420"/>
        <label>2</label>
    </ligand>
</feature>
<dbReference type="NCBIfam" id="TIGR01205">
    <property type="entry name" value="D_ala_D_alaTIGR"/>
    <property type="match status" value="1"/>
</dbReference>
<keyword evidence="15" id="KW-0963">Cytoplasm</keyword>
<feature type="binding site" evidence="17">
    <location>
        <position position="325"/>
    </location>
    <ligand>
        <name>Mg(2+)</name>
        <dbReference type="ChEBI" id="CHEBI:18420"/>
        <label>2</label>
    </ligand>
</feature>
<feature type="binding site" evidence="17">
    <location>
        <position position="323"/>
    </location>
    <ligand>
        <name>Mg(2+)</name>
        <dbReference type="ChEBI" id="CHEBI:18420"/>
        <label>1</label>
    </ligand>
</feature>
<dbReference type="Pfam" id="PF01820">
    <property type="entry name" value="Dala_Dala_lig_N"/>
    <property type="match status" value="1"/>
</dbReference>
<organism evidence="20 21">
    <name type="scientific">Frateuria aurantia (strain ATCC 33424 / DSM 6220 / KCTC 2777 / LMG 1558 / NBRC 3245 / NCIMB 13370)</name>
    <name type="common">Acetobacter aurantius</name>
    <dbReference type="NCBI Taxonomy" id="767434"/>
    <lineage>
        <taxon>Bacteria</taxon>
        <taxon>Pseudomonadati</taxon>
        <taxon>Pseudomonadota</taxon>
        <taxon>Gammaproteobacteria</taxon>
        <taxon>Lysobacterales</taxon>
        <taxon>Rhodanobacteraceae</taxon>
        <taxon>Frateuria</taxon>
    </lineage>
</organism>
<dbReference type="GO" id="GO:0009252">
    <property type="term" value="P:peptidoglycan biosynthetic process"/>
    <property type="evidence" value="ECO:0007669"/>
    <property type="project" value="UniProtKB-UniRule"/>
</dbReference>
<dbReference type="Proteomes" id="UP000005234">
    <property type="component" value="Chromosome"/>
</dbReference>
<dbReference type="AlphaFoldDB" id="H8L038"/>
<evidence type="ECO:0000256" key="2">
    <source>
        <dbReference type="ARBA" id="ARBA00003921"/>
    </source>
</evidence>
<dbReference type="HOGENOM" id="CLU_039268_0_0_6"/>
<dbReference type="NCBIfam" id="NF002528">
    <property type="entry name" value="PRK01966.1-4"/>
    <property type="match status" value="1"/>
</dbReference>
<dbReference type="PANTHER" id="PTHR23132:SF25">
    <property type="entry name" value="D-ALANINE--D-ALANINE LIGASE A"/>
    <property type="match status" value="1"/>
</dbReference>
<dbReference type="GO" id="GO:0005829">
    <property type="term" value="C:cytosol"/>
    <property type="evidence" value="ECO:0007669"/>
    <property type="project" value="TreeGrafter"/>
</dbReference>
<evidence type="ECO:0000256" key="15">
    <source>
        <dbReference type="HAMAP-Rule" id="MF_00047"/>
    </source>
</evidence>
<evidence type="ECO:0000256" key="3">
    <source>
        <dbReference type="ARBA" id="ARBA00004752"/>
    </source>
</evidence>
<evidence type="ECO:0000256" key="18">
    <source>
        <dbReference type="PROSITE-ProRule" id="PRU00409"/>
    </source>
</evidence>
<dbReference type="GO" id="GO:0071555">
    <property type="term" value="P:cell wall organization"/>
    <property type="evidence" value="ECO:0007669"/>
    <property type="project" value="UniProtKB-KW"/>
</dbReference>
<reference evidence="20" key="1">
    <citation type="submission" date="2012-02" db="EMBL/GenBank/DDBJ databases">
        <title>The complete genome of Frateuria aurantia DSM 6220.</title>
        <authorList>
            <consortium name="US DOE Joint Genome Institute (JGI-PGF)"/>
            <person name="Lucas S."/>
            <person name="Copeland A."/>
            <person name="Lapidus A."/>
            <person name="Glavina del Rio T."/>
            <person name="Dalin E."/>
            <person name="Tice H."/>
            <person name="Bruce D."/>
            <person name="Goodwin L."/>
            <person name="Pitluck S."/>
            <person name="Peters L."/>
            <person name="Ovchinnikova G."/>
            <person name="Teshima H."/>
            <person name="Kyrpides N."/>
            <person name="Mavromatis K."/>
            <person name="Ivanova N."/>
            <person name="Brettin T."/>
            <person name="Detter J.C."/>
            <person name="Han C."/>
            <person name="Larimer F."/>
            <person name="Land M."/>
            <person name="Hauser L."/>
            <person name="Markowitz V."/>
            <person name="Cheng J.-F."/>
            <person name="Hugenholtz P."/>
            <person name="Woyke T."/>
            <person name="Wu D."/>
            <person name="Brambilla E."/>
            <person name="Klenk H.-P."/>
            <person name="Eisen J.A."/>
        </authorList>
    </citation>
    <scope>NUCLEOTIDE SEQUENCE</scope>
    <source>
        <strain evidence="20">DSM 6220</strain>
    </source>
</reference>
<feature type="active site" evidence="16">
    <location>
        <position position="17"/>
    </location>
</feature>
<dbReference type="GO" id="GO:0008360">
    <property type="term" value="P:regulation of cell shape"/>
    <property type="evidence" value="ECO:0007669"/>
    <property type="project" value="UniProtKB-KW"/>
</dbReference>
<keyword evidence="10 15" id="KW-0133">Cell shape</keyword>
<dbReference type="PROSITE" id="PS50975">
    <property type="entry name" value="ATP_GRASP"/>
    <property type="match status" value="1"/>
</dbReference>
<evidence type="ECO:0000256" key="7">
    <source>
        <dbReference type="ARBA" id="ARBA00022741"/>
    </source>
</evidence>
<dbReference type="eggNOG" id="COG1181">
    <property type="taxonomic scope" value="Bacteria"/>
</dbReference>
<dbReference type="PROSITE" id="PS00843">
    <property type="entry name" value="DALA_DALA_LIGASE_1"/>
    <property type="match status" value="1"/>
</dbReference>
<dbReference type="GO" id="GO:0008716">
    <property type="term" value="F:D-alanine-D-alanine ligase activity"/>
    <property type="evidence" value="ECO:0007669"/>
    <property type="project" value="UniProtKB-UniRule"/>
</dbReference>
<accession>H8L038</accession>
<keyword evidence="21" id="KW-1185">Reference proteome</keyword>
<comment type="catalytic activity">
    <reaction evidence="14 15">
        <text>2 D-alanine + ATP = D-alanyl-D-alanine + ADP + phosphate + H(+)</text>
        <dbReference type="Rhea" id="RHEA:11224"/>
        <dbReference type="ChEBI" id="CHEBI:15378"/>
        <dbReference type="ChEBI" id="CHEBI:30616"/>
        <dbReference type="ChEBI" id="CHEBI:43474"/>
        <dbReference type="ChEBI" id="CHEBI:57416"/>
        <dbReference type="ChEBI" id="CHEBI:57822"/>
        <dbReference type="ChEBI" id="CHEBI:456216"/>
        <dbReference type="EC" id="6.3.2.4"/>
    </reaction>
</comment>
<dbReference type="InterPro" id="IPR011761">
    <property type="entry name" value="ATP-grasp"/>
</dbReference>
<feature type="active site" evidence="16">
    <location>
        <position position="192"/>
    </location>
</feature>
<evidence type="ECO:0000256" key="5">
    <source>
        <dbReference type="ARBA" id="ARBA00022598"/>
    </source>
</evidence>
<evidence type="ECO:0000256" key="14">
    <source>
        <dbReference type="ARBA" id="ARBA00047614"/>
    </source>
</evidence>
<dbReference type="KEGG" id="fau:Fraau_1847"/>
<dbReference type="RefSeq" id="WP_014403255.1">
    <property type="nucleotide sequence ID" value="NC_017033.1"/>
</dbReference>
<dbReference type="InterPro" id="IPR016185">
    <property type="entry name" value="PreATP-grasp_dom_sf"/>
</dbReference>
<dbReference type="UniPathway" id="UPA00219"/>
<proteinExistence type="inferred from homology"/>
<evidence type="ECO:0000256" key="10">
    <source>
        <dbReference type="ARBA" id="ARBA00022960"/>
    </source>
</evidence>
<evidence type="ECO:0000256" key="16">
    <source>
        <dbReference type="PIRSR" id="PIRSR039102-1"/>
    </source>
</evidence>
<dbReference type="InterPro" id="IPR011095">
    <property type="entry name" value="Dala_Dala_lig_C"/>
</dbReference>
<evidence type="ECO:0000256" key="6">
    <source>
        <dbReference type="ARBA" id="ARBA00022723"/>
    </source>
</evidence>
<dbReference type="Gene3D" id="3.30.1490.20">
    <property type="entry name" value="ATP-grasp fold, A domain"/>
    <property type="match status" value="1"/>
</dbReference>
<keyword evidence="12 17" id="KW-0464">Manganese</keyword>
<keyword evidence="13 15" id="KW-0961">Cell wall biogenesis/degradation</keyword>
<evidence type="ECO:0000313" key="21">
    <source>
        <dbReference type="Proteomes" id="UP000005234"/>
    </source>
</evidence>
<comment type="pathway">
    <text evidence="3 15">Cell wall biogenesis; peptidoglycan biosynthesis.</text>
</comment>
<dbReference type="PROSITE" id="PS00844">
    <property type="entry name" value="DALA_DALA_LIGASE_2"/>
    <property type="match status" value="1"/>
</dbReference>
<keyword evidence="6 17" id="KW-0479">Metal-binding</keyword>
<comment type="function">
    <text evidence="2 15">Cell wall formation.</text>
</comment>
<dbReference type="Pfam" id="PF07478">
    <property type="entry name" value="Dala_Dala_lig_C"/>
    <property type="match status" value="1"/>
</dbReference>
<comment type="cofactor">
    <cofactor evidence="1">
        <name>Mn(2+)</name>
        <dbReference type="ChEBI" id="CHEBI:29035"/>
    </cofactor>
</comment>
<feature type="domain" description="ATP-grasp" evidence="19">
    <location>
        <begin position="147"/>
        <end position="359"/>
    </location>
</feature>
<evidence type="ECO:0000256" key="9">
    <source>
        <dbReference type="ARBA" id="ARBA00022842"/>
    </source>
</evidence>
<sequence>MAAKTTVAVMFGGCSPEHDVSWESAAYVVAGLDRERHALVLIGIDRQGIWHLVNEEVLGVADQARDEQLRQGQHVMLAPGGGGRLIYPDWTAAHRDLPRQVDMVFPVLHGPGGEDGTLQGLLEQAAVAYVGNGVTASAACMDKAVCRRLLHEAGLPVLPALTLAAGQRLSYAQACLQLETSILMVKPVGQGSSVGISKVEQASEFQAALESARSYGPRVMIEPALARPRELEIGMLERSDGHRQWSAVAEIELAPAYRFYSYQAKYMDAEAISLRLPAELAEDVAARIRDLADRACQVLACEGLARVDFLLSPAAGGMIYINEINTMPGLTRHSLFPALWRRQGCIDRQVIAMLLAHAERRHAAGADGTDRMAGYIPEAAGCG</sequence>
<comment type="similarity">
    <text evidence="4 15">Belongs to the D-alanine--D-alanine ligase family.</text>
</comment>
<dbReference type="GO" id="GO:0046872">
    <property type="term" value="F:metal ion binding"/>
    <property type="evidence" value="ECO:0007669"/>
    <property type="project" value="UniProtKB-KW"/>
</dbReference>
<dbReference type="SUPFAM" id="SSF56059">
    <property type="entry name" value="Glutathione synthetase ATP-binding domain-like"/>
    <property type="match status" value="1"/>
</dbReference>
<evidence type="ECO:0000256" key="13">
    <source>
        <dbReference type="ARBA" id="ARBA00023316"/>
    </source>
</evidence>
<keyword evidence="9 17" id="KW-0460">Magnesium</keyword>
<protein>
    <recommendedName>
        <fullName evidence="15">D-alanine--D-alanine ligase</fullName>
        <ecNumber evidence="15">6.3.2.4</ecNumber>
    </recommendedName>
    <alternativeName>
        <fullName evidence="15">D-Ala-D-Ala ligase</fullName>
    </alternativeName>
    <alternativeName>
        <fullName evidence="15">D-alanylalanine synthetase</fullName>
    </alternativeName>
</protein>
<evidence type="ECO:0000256" key="1">
    <source>
        <dbReference type="ARBA" id="ARBA00001936"/>
    </source>
</evidence>
<feature type="active site" evidence="16">
    <location>
        <position position="334"/>
    </location>
</feature>
<dbReference type="GO" id="GO:0005524">
    <property type="term" value="F:ATP binding"/>
    <property type="evidence" value="ECO:0007669"/>
    <property type="project" value="UniProtKB-UniRule"/>
</dbReference>
<dbReference type="HAMAP" id="MF_00047">
    <property type="entry name" value="Dala_Dala_lig"/>
    <property type="match status" value="1"/>
</dbReference>
<dbReference type="InterPro" id="IPR013815">
    <property type="entry name" value="ATP_grasp_subdomain_1"/>
</dbReference>
<evidence type="ECO:0000256" key="11">
    <source>
        <dbReference type="ARBA" id="ARBA00022984"/>
    </source>
</evidence>